<dbReference type="AlphaFoldDB" id="A0A8H7GS31"/>
<dbReference type="Pfam" id="PF13928">
    <property type="entry name" value="Flocculin_t3"/>
    <property type="match status" value="1"/>
</dbReference>
<evidence type="ECO:0000256" key="1">
    <source>
        <dbReference type="ARBA" id="ARBA00022729"/>
    </source>
</evidence>
<evidence type="ECO:0000313" key="5">
    <source>
        <dbReference type="Proteomes" id="UP000649328"/>
    </source>
</evidence>
<reference evidence="4" key="1">
    <citation type="submission" date="2020-10" db="EMBL/GenBank/DDBJ databases">
        <title>The Whole-Genome Sequence of Metschnikowia persimmonesis, a Novel Endophytic Yeast Species Isolated from Medicinal Plant Diospyros kaki Thumb.</title>
        <authorList>
            <person name="Rahmat E."/>
            <person name="Kang Y."/>
        </authorList>
    </citation>
    <scope>NUCLEOTIDE SEQUENCE</scope>
    <source>
        <strain evidence="4">KIOM G15050</strain>
    </source>
</reference>
<dbReference type="OrthoDB" id="3998251at2759"/>
<accession>A0A8H7GS31</accession>
<organism evidence="4 5">
    <name type="scientific">Metschnikowia pulcherrima</name>
    <dbReference type="NCBI Taxonomy" id="27326"/>
    <lineage>
        <taxon>Eukaryota</taxon>
        <taxon>Fungi</taxon>
        <taxon>Dikarya</taxon>
        <taxon>Ascomycota</taxon>
        <taxon>Saccharomycotina</taxon>
        <taxon>Pichiomycetes</taxon>
        <taxon>Metschnikowiaceae</taxon>
        <taxon>Metschnikowia</taxon>
    </lineage>
</organism>
<dbReference type="Proteomes" id="UP000649328">
    <property type="component" value="Unassembled WGS sequence"/>
</dbReference>
<keyword evidence="2" id="KW-0325">Glycoprotein</keyword>
<dbReference type="InterPro" id="IPR025928">
    <property type="entry name" value="Flocculin_t3_rpt"/>
</dbReference>
<gene>
    <name evidence="4" type="ORF">HF325_004167</name>
</gene>
<comment type="caution">
    <text evidence="4">The sequence shown here is derived from an EMBL/GenBank/DDBJ whole genome shotgun (WGS) entry which is preliminary data.</text>
</comment>
<name>A0A8H7GS31_9ASCO</name>
<feature type="signal peptide" evidence="3">
    <location>
        <begin position="1"/>
        <end position="16"/>
    </location>
</feature>
<evidence type="ECO:0000313" key="4">
    <source>
        <dbReference type="EMBL" id="KAF8001666.1"/>
    </source>
</evidence>
<dbReference type="EMBL" id="JACBPP010000005">
    <property type="protein sequence ID" value="KAF8001666.1"/>
    <property type="molecule type" value="Genomic_DNA"/>
</dbReference>
<keyword evidence="5" id="KW-1185">Reference proteome</keyword>
<evidence type="ECO:0000256" key="2">
    <source>
        <dbReference type="ARBA" id="ARBA00023180"/>
    </source>
</evidence>
<proteinExistence type="predicted"/>
<sequence length="177" mass="17789">MKFATASLALVASALAANTTTSYEVDTVTNNHTTEITITSCADNKCATTVQSVTNTVVTTTVDGVKTVYTTICPLTESASATPVSSATPVVSTKPTTLAAESAASSSSDDVTYVDITTTPVVTASTGIQSTVYKQSTFTSVYNSSTSASPSVVFANNAPKNLLAGAVGVAGVAALLL</sequence>
<evidence type="ECO:0000256" key="3">
    <source>
        <dbReference type="SAM" id="SignalP"/>
    </source>
</evidence>
<keyword evidence="1 3" id="KW-0732">Signal</keyword>
<feature type="chain" id="PRO_5034416661" evidence="3">
    <location>
        <begin position="17"/>
        <end position="177"/>
    </location>
</feature>
<protein>
    <submittedName>
        <fullName evidence="4">Uncharacterized protein</fullName>
    </submittedName>
</protein>